<evidence type="ECO:0000256" key="8">
    <source>
        <dbReference type="ARBA" id="ARBA00023201"/>
    </source>
</evidence>
<dbReference type="Gene3D" id="6.10.140.1330">
    <property type="match status" value="1"/>
</dbReference>
<evidence type="ECO:0000313" key="12">
    <source>
        <dbReference type="EMBL" id="GMT12455.1"/>
    </source>
</evidence>
<keyword evidence="2" id="KW-0813">Transport</keyword>
<evidence type="ECO:0000256" key="3">
    <source>
        <dbReference type="ARBA" id="ARBA00022692"/>
    </source>
</evidence>
<dbReference type="Proteomes" id="UP001432322">
    <property type="component" value="Unassembled WGS sequence"/>
</dbReference>
<dbReference type="GO" id="GO:0098719">
    <property type="term" value="P:sodium ion import across plasma membrane"/>
    <property type="evidence" value="ECO:0007669"/>
    <property type="project" value="TreeGrafter"/>
</dbReference>
<keyword evidence="8" id="KW-0739">Sodium transport</keyword>
<reference evidence="12" key="1">
    <citation type="submission" date="2023-10" db="EMBL/GenBank/DDBJ databases">
        <title>Genome assembly of Pristionchus species.</title>
        <authorList>
            <person name="Yoshida K."/>
            <person name="Sommer R.J."/>
        </authorList>
    </citation>
    <scope>NUCLEOTIDE SEQUENCE</scope>
    <source>
        <strain evidence="12">RS5133</strain>
    </source>
</reference>
<keyword evidence="6" id="KW-0406">Ion transport</keyword>
<keyword evidence="4 9" id="KW-1133">Transmembrane helix</keyword>
<feature type="transmembrane region" description="Helical" evidence="9">
    <location>
        <begin position="100"/>
        <end position="124"/>
    </location>
</feature>
<evidence type="ECO:0000256" key="6">
    <source>
        <dbReference type="ARBA" id="ARBA00023065"/>
    </source>
</evidence>
<keyword evidence="3 9" id="KW-0812">Transmembrane</keyword>
<evidence type="ECO:0000256" key="10">
    <source>
        <dbReference type="SAM" id="SignalP"/>
    </source>
</evidence>
<name>A0AAV5UYU7_9BILA</name>
<dbReference type="GO" id="GO:0015386">
    <property type="term" value="F:potassium:proton antiporter activity"/>
    <property type="evidence" value="ECO:0007669"/>
    <property type="project" value="TreeGrafter"/>
</dbReference>
<feature type="chain" id="PRO_5043618955" description="Cation/H+ exchanger transmembrane domain-containing protein" evidence="10">
    <location>
        <begin position="22"/>
        <end position="186"/>
    </location>
</feature>
<feature type="transmembrane region" description="Helical" evidence="9">
    <location>
        <begin position="136"/>
        <end position="160"/>
    </location>
</feature>
<dbReference type="InterPro" id="IPR006153">
    <property type="entry name" value="Cation/H_exchanger_TM"/>
</dbReference>
<dbReference type="InterPro" id="IPR018422">
    <property type="entry name" value="Cation/H_exchanger_CPA1"/>
</dbReference>
<feature type="signal peptide" evidence="10">
    <location>
        <begin position="1"/>
        <end position="21"/>
    </location>
</feature>
<accession>A0AAV5UYU7</accession>
<evidence type="ECO:0000256" key="2">
    <source>
        <dbReference type="ARBA" id="ARBA00022448"/>
    </source>
</evidence>
<feature type="transmembrane region" description="Helical" evidence="9">
    <location>
        <begin position="72"/>
        <end position="94"/>
    </location>
</feature>
<comment type="subcellular location">
    <subcellularLocation>
        <location evidence="1">Membrane</location>
        <topology evidence="1">Multi-pass membrane protein</topology>
    </subcellularLocation>
</comment>
<feature type="non-terminal residue" evidence="12">
    <location>
        <position position="186"/>
    </location>
</feature>
<keyword evidence="10" id="KW-0732">Signal</keyword>
<evidence type="ECO:0000256" key="4">
    <source>
        <dbReference type="ARBA" id="ARBA00022989"/>
    </source>
</evidence>
<dbReference type="Pfam" id="PF00999">
    <property type="entry name" value="Na_H_Exchanger"/>
    <property type="match status" value="1"/>
</dbReference>
<sequence>FHPLCGIGWLLLASVAKAVFARFPRASRVIPSSSMLVLLGFVVGLIFWVGHLRKSSPKRGQERLIDRPYREYAMDSETFFIFLLAPIIFDAGYFMPNRAFFASLSTILVFAVGLTIWNTLAIGISLHYLSSFLPSLALVPLLLFSSLLSASDPVAVIAVFDEIHVNDFLFVHVFGEALFNDAIAVV</sequence>
<evidence type="ECO:0000256" key="7">
    <source>
        <dbReference type="ARBA" id="ARBA00023136"/>
    </source>
</evidence>
<dbReference type="AlphaFoldDB" id="A0AAV5UYU7"/>
<dbReference type="InterPro" id="IPR004709">
    <property type="entry name" value="NaH_exchanger"/>
</dbReference>
<dbReference type="EMBL" id="BTSY01000001">
    <property type="protein sequence ID" value="GMT12455.1"/>
    <property type="molecule type" value="Genomic_DNA"/>
</dbReference>
<feature type="transmembrane region" description="Helical" evidence="9">
    <location>
        <begin position="30"/>
        <end position="51"/>
    </location>
</feature>
<comment type="caution">
    <text evidence="12">The sequence shown here is derived from an EMBL/GenBank/DDBJ whole genome shotgun (WGS) entry which is preliminary data.</text>
</comment>
<keyword evidence="13" id="KW-1185">Reference proteome</keyword>
<feature type="domain" description="Cation/H+ exchanger transmembrane" evidence="11">
    <location>
        <begin position="11"/>
        <end position="186"/>
    </location>
</feature>
<dbReference type="GO" id="GO:0015385">
    <property type="term" value="F:sodium:proton antiporter activity"/>
    <property type="evidence" value="ECO:0007669"/>
    <property type="project" value="InterPro"/>
</dbReference>
<protein>
    <recommendedName>
        <fullName evidence="11">Cation/H+ exchanger transmembrane domain-containing protein</fullName>
    </recommendedName>
</protein>
<organism evidence="12 13">
    <name type="scientific">Pristionchus fissidentatus</name>
    <dbReference type="NCBI Taxonomy" id="1538716"/>
    <lineage>
        <taxon>Eukaryota</taxon>
        <taxon>Metazoa</taxon>
        <taxon>Ecdysozoa</taxon>
        <taxon>Nematoda</taxon>
        <taxon>Chromadorea</taxon>
        <taxon>Rhabditida</taxon>
        <taxon>Rhabditina</taxon>
        <taxon>Diplogasteromorpha</taxon>
        <taxon>Diplogasteroidea</taxon>
        <taxon>Neodiplogasteridae</taxon>
        <taxon>Pristionchus</taxon>
    </lineage>
</organism>
<evidence type="ECO:0000256" key="9">
    <source>
        <dbReference type="SAM" id="Phobius"/>
    </source>
</evidence>
<evidence type="ECO:0000256" key="1">
    <source>
        <dbReference type="ARBA" id="ARBA00004141"/>
    </source>
</evidence>
<keyword evidence="7 9" id="KW-0472">Membrane</keyword>
<gene>
    <name evidence="12" type="ORF">PFISCL1PPCAC_3752</name>
</gene>
<dbReference type="PANTHER" id="PTHR10110">
    <property type="entry name" value="SODIUM/HYDROGEN EXCHANGER"/>
    <property type="match status" value="1"/>
</dbReference>
<dbReference type="PRINTS" id="PR01084">
    <property type="entry name" value="NAHEXCHNGR"/>
</dbReference>
<evidence type="ECO:0000313" key="13">
    <source>
        <dbReference type="Proteomes" id="UP001432322"/>
    </source>
</evidence>
<feature type="non-terminal residue" evidence="12">
    <location>
        <position position="1"/>
    </location>
</feature>
<evidence type="ECO:0000259" key="11">
    <source>
        <dbReference type="Pfam" id="PF00999"/>
    </source>
</evidence>
<dbReference type="PANTHER" id="PTHR10110:SF98">
    <property type="entry name" value="SODIUM_HYDROGEN EXCHANGER"/>
    <property type="match status" value="1"/>
</dbReference>
<proteinExistence type="predicted"/>
<evidence type="ECO:0000256" key="5">
    <source>
        <dbReference type="ARBA" id="ARBA00023053"/>
    </source>
</evidence>
<dbReference type="GO" id="GO:0005886">
    <property type="term" value="C:plasma membrane"/>
    <property type="evidence" value="ECO:0007669"/>
    <property type="project" value="TreeGrafter"/>
</dbReference>
<keyword evidence="5" id="KW-0915">Sodium</keyword>
<dbReference type="GO" id="GO:0051453">
    <property type="term" value="P:regulation of intracellular pH"/>
    <property type="evidence" value="ECO:0007669"/>
    <property type="project" value="TreeGrafter"/>
</dbReference>